<organism evidence="4 5">
    <name type="scientific">Bradyrhizobium jicamae</name>
    <dbReference type="NCBI Taxonomy" id="280332"/>
    <lineage>
        <taxon>Bacteria</taxon>
        <taxon>Pseudomonadati</taxon>
        <taxon>Pseudomonadota</taxon>
        <taxon>Alphaproteobacteria</taxon>
        <taxon>Hyphomicrobiales</taxon>
        <taxon>Nitrobacteraceae</taxon>
        <taxon>Bradyrhizobium</taxon>
    </lineage>
</organism>
<keyword evidence="3" id="KW-0574">Periplasm</keyword>
<proteinExistence type="inferred from homology"/>
<evidence type="ECO:0000256" key="1">
    <source>
        <dbReference type="ARBA" id="ARBA00004418"/>
    </source>
</evidence>
<dbReference type="Pfam" id="PF13416">
    <property type="entry name" value="SBP_bac_8"/>
    <property type="match status" value="1"/>
</dbReference>
<dbReference type="RefSeq" id="WP_057833889.1">
    <property type="nucleotide sequence ID" value="NZ_LLXZ01000012.1"/>
</dbReference>
<evidence type="ECO:0000313" key="4">
    <source>
        <dbReference type="EMBL" id="KRR14693.1"/>
    </source>
</evidence>
<dbReference type="InterPro" id="IPR019546">
    <property type="entry name" value="TAT_signal_bac_arc"/>
</dbReference>
<dbReference type="InterPro" id="IPR050490">
    <property type="entry name" value="Bact_solute-bd_prot1"/>
</dbReference>
<dbReference type="PROSITE" id="PS51318">
    <property type="entry name" value="TAT"/>
    <property type="match status" value="1"/>
</dbReference>
<dbReference type="EMBL" id="LLXZ01000012">
    <property type="protein sequence ID" value="KRR14693.1"/>
    <property type="molecule type" value="Genomic_DNA"/>
</dbReference>
<dbReference type="STRING" id="280332.CQ12_11275"/>
<comment type="subcellular location">
    <subcellularLocation>
        <location evidence="1">Periplasm</location>
    </subcellularLocation>
</comment>
<dbReference type="OrthoDB" id="8133706at2"/>
<dbReference type="Gene3D" id="3.40.190.10">
    <property type="entry name" value="Periplasmic binding protein-like II"/>
    <property type="match status" value="1"/>
</dbReference>
<reference evidence="4 5" key="1">
    <citation type="submission" date="2014-03" db="EMBL/GenBank/DDBJ databases">
        <title>Bradyrhizobium valentinum sp. nov., isolated from effective nodules of Lupinus mariae-josephae, a lupine endemic of basic-lime soils in Eastern Spain.</title>
        <authorList>
            <person name="Duran D."/>
            <person name="Rey L."/>
            <person name="Navarro A."/>
            <person name="Busquets A."/>
            <person name="Imperial J."/>
            <person name="Ruiz-Argueso T."/>
        </authorList>
    </citation>
    <scope>NUCLEOTIDE SEQUENCE [LARGE SCALE GENOMIC DNA]</scope>
    <source>
        <strain evidence="4 5">PAC68</strain>
    </source>
</reference>
<protein>
    <submittedName>
        <fullName evidence="4">ABC transporter substrate-binding protein</fullName>
    </submittedName>
</protein>
<evidence type="ECO:0000313" key="5">
    <source>
        <dbReference type="Proteomes" id="UP000050863"/>
    </source>
</evidence>
<comment type="caution">
    <text evidence="4">The sequence shown here is derived from an EMBL/GenBank/DDBJ whole genome shotgun (WGS) entry which is preliminary data.</text>
</comment>
<dbReference type="NCBIfam" id="TIGR01409">
    <property type="entry name" value="TAT_signal_seq"/>
    <property type="match status" value="1"/>
</dbReference>
<dbReference type="Proteomes" id="UP000050863">
    <property type="component" value="Unassembled WGS sequence"/>
</dbReference>
<evidence type="ECO:0000256" key="3">
    <source>
        <dbReference type="ARBA" id="ARBA00022764"/>
    </source>
</evidence>
<sequence length="446" mass="48477">MSRRKLSRRQFVAATALTSAALVTAPYVRGAHAAGKLSIGFWDHWVPGANKASTDIVNAWAEKEKVEVQIDYIPSQGNKNLLTIAAEAQAKSGHDILAMPTWWPHAQAELLEPMNDVMDGLIKQNGEPNGTVKYLGQSKGKWLAVPASVGSQIKGPCSRIDLMKQHAGIDVQALYPAGAPPKADSWNLETFLKAAEACHKAGVPFGIGLGETSDNVDSAGAFFQAFGAALVDEKGNLTVKTDAVRQALEFYKKLIAFLPPDAGAWDDSSNNKWLVSGRGAMIMNPPSAWAVAKRDAPQVAEQCWTHGFPSGPKGRFAPYLAYFWGTWSFSKNKEAAKSVLRTLSQPDAIEKMCVASGGYDLPCYEKLTTLKVWQEEAPPKGTLYHYPNPHNHQTLSIAAAPAPPKIAQQIYTQATLTKMCLRYSKGEAMEKTLAWAEGECEGFMRS</sequence>
<dbReference type="PANTHER" id="PTHR43649:SF30">
    <property type="entry name" value="ABC TRANSPORTER SUBSTRATE-BINDING PROTEIN"/>
    <property type="match status" value="1"/>
</dbReference>
<dbReference type="InterPro" id="IPR006059">
    <property type="entry name" value="SBP"/>
</dbReference>
<keyword evidence="5" id="KW-1185">Reference proteome</keyword>
<dbReference type="PANTHER" id="PTHR43649">
    <property type="entry name" value="ARABINOSE-BINDING PROTEIN-RELATED"/>
    <property type="match status" value="1"/>
</dbReference>
<dbReference type="AlphaFoldDB" id="A0A0R3M9N6"/>
<dbReference type="SUPFAM" id="SSF53850">
    <property type="entry name" value="Periplasmic binding protein-like II"/>
    <property type="match status" value="1"/>
</dbReference>
<name>A0A0R3M9N6_9BRAD</name>
<accession>A0A0R3M9N6</accession>
<comment type="similarity">
    <text evidence="2">Belongs to the bacterial solute-binding protein 1 family.</text>
</comment>
<evidence type="ECO:0000256" key="2">
    <source>
        <dbReference type="ARBA" id="ARBA00008520"/>
    </source>
</evidence>
<dbReference type="InterPro" id="IPR006311">
    <property type="entry name" value="TAT_signal"/>
</dbReference>
<dbReference type="GO" id="GO:0042597">
    <property type="term" value="C:periplasmic space"/>
    <property type="evidence" value="ECO:0007669"/>
    <property type="project" value="UniProtKB-SubCell"/>
</dbReference>
<gene>
    <name evidence="4" type="ORF">CQ12_11275</name>
</gene>